<dbReference type="Proteomes" id="UP000183190">
    <property type="component" value="Unassembled WGS sequence"/>
</dbReference>
<dbReference type="InterPro" id="IPR036439">
    <property type="entry name" value="Dockerin_dom_sf"/>
</dbReference>
<dbReference type="AlphaFoldDB" id="A0A1H6JTN9"/>
<proteinExistence type="predicted"/>
<evidence type="ECO:0000313" key="2">
    <source>
        <dbReference type="EMBL" id="SEH62442.1"/>
    </source>
</evidence>
<dbReference type="RefSeq" id="WP_074716636.1">
    <property type="nucleotide sequence ID" value="NZ_FNWV01000005.1"/>
</dbReference>
<dbReference type="Gene3D" id="1.10.1330.10">
    <property type="entry name" value="Dockerin domain"/>
    <property type="match status" value="1"/>
</dbReference>
<gene>
    <name evidence="2" type="ORF">SAMN02910265_01829</name>
</gene>
<feature type="signal peptide" evidence="1">
    <location>
        <begin position="1"/>
        <end position="26"/>
    </location>
</feature>
<evidence type="ECO:0008006" key="4">
    <source>
        <dbReference type="Google" id="ProtNLM"/>
    </source>
</evidence>
<sequence length="558" mass="62580">MKKKIMSIIAAAAMVLGGASALPANADSPALVETAAKSFSYKGMTFDEAVQGISGNYVWLSGGKDKATPDWRFNRSLITLDENNKTHIIDIESVVTAIKVEEGAVLPYEDIKAAVEAENLKMPVFRKNGKEYEIVSATSREAYDYTLELVKACPEVTAIEMHYKVYENKNYVGIDSAYYSGDMTAAEFTEKYPEFKEHKGMIEGMLCFSYEGDYNKLYEVLSNMQSNGDKLDFNCSMTELAYISPVTYYCNEPILIDSTMGDANIDGYVDLSDSIMIMQSLANPDKYGISADGGITAQGQVNGDTDGNGLTNNDAREIQMSLLGLGSVPIPQKDDDITLINYDYVDFTDEDNNFKVMFNDKEYINSGASLGLSAIGEELGEYEVLDREKNGSTGKVFALNDISTELAVAVQYSGSNNYHVYRNVWYQPQTIGQIIDDFDLENTLSINDVYYYEYKPTHRNEKYRADEKYIWDTIFGDRDISTSSNFDDYTQSISQIDRTENYCILEIGCDLQFLGRYSFAIKVYQNGTVFTNMVERGTTFHISEEKAQELIEKYSSQS</sequence>
<name>A0A1H6JTN9_RUMFL</name>
<accession>A0A1H6JTN9</accession>
<dbReference type="EMBL" id="FNWV01000005">
    <property type="protein sequence ID" value="SEH62442.1"/>
    <property type="molecule type" value="Genomic_DNA"/>
</dbReference>
<evidence type="ECO:0000313" key="3">
    <source>
        <dbReference type="Proteomes" id="UP000183190"/>
    </source>
</evidence>
<keyword evidence="1" id="KW-0732">Signal</keyword>
<reference evidence="2 3" key="1">
    <citation type="submission" date="2016-10" db="EMBL/GenBank/DDBJ databases">
        <authorList>
            <person name="de Groot N.N."/>
        </authorList>
    </citation>
    <scope>NUCLEOTIDE SEQUENCE [LARGE SCALE GENOMIC DNA]</scope>
    <source>
        <strain evidence="2 3">YAD2003</strain>
    </source>
</reference>
<organism evidence="2 3">
    <name type="scientific">Ruminococcus flavefaciens</name>
    <dbReference type="NCBI Taxonomy" id="1265"/>
    <lineage>
        <taxon>Bacteria</taxon>
        <taxon>Bacillati</taxon>
        <taxon>Bacillota</taxon>
        <taxon>Clostridia</taxon>
        <taxon>Eubacteriales</taxon>
        <taxon>Oscillospiraceae</taxon>
        <taxon>Ruminococcus</taxon>
    </lineage>
</organism>
<dbReference type="OrthoDB" id="1815340at2"/>
<protein>
    <recommendedName>
        <fullName evidence="4">Dockerin domain-containing protein</fullName>
    </recommendedName>
</protein>
<dbReference type="GO" id="GO:0000272">
    <property type="term" value="P:polysaccharide catabolic process"/>
    <property type="evidence" value="ECO:0007669"/>
    <property type="project" value="InterPro"/>
</dbReference>
<feature type="chain" id="PRO_5010176312" description="Dockerin domain-containing protein" evidence="1">
    <location>
        <begin position="27"/>
        <end position="558"/>
    </location>
</feature>
<evidence type="ECO:0000256" key="1">
    <source>
        <dbReference type="SAM" id="SignalP"/>
    </source>
</evidence>